<evidence type="ECO:0000313" key="2">
    <source>
        <dbReference type="EMBL" id="CCX06907.1"/>
    </source>
</evidence>
<dbReference type="Proteomes" id="UP000018144">
    <property type="component" value="Unassembled WGS sequence"/>
</dbReference>
<sequence length="208" mass="22088">MFSHSSVSLVSEFSNCSNNSSVSSQSDTSSNASTLESTWVGGPIFFSNAPTLAEKPHPSSSSSSVSGSESKWWKHKRPQKPTDLENGPIPFEHPRNPADTEAEKVATPVNKCEWLHLPSPKGTLHEVWEWTEIPTWMLGISTICGHPTLGLVLDCQHVLLVCGLAACGSPNLGEPGGGKKGGGAMGSGAVVCGRWSEYEAEQPNVMTA</sequence>
<dbReference type="AlphaFoldDB" id="U4KXL8"/>
<feature type="region of interest" description="Disordered" evidence="1">
    <location>
        <begin position="50"/>
        <end position="104"/>
    </location>
</feature>
<dbReference type="OrthoDB" id="10540863at2759"/>
<organism evidence="2 3">
    <name type="scientific">Pyronema omphalodes (strain CBS 100304)</name>
    <name type="common">Pyronema confluens</name>
    <dbReference type="NCBI Taxonomy" id="1076935"/>
    <lineage>
        <taxon>Eukaryota</taxon>
        <taxon>Fungi</taxon>
        <taxon>Dikarya</taxon>
        <taxon>Ascomycota</taxon>
        <taxon>Pezizomycotina</taxon>
        <taxon>Pezizomycetes</taxon>
        <taxon>Pezizales</taxon>
        <taxon>Pyronemataceae</taxon>
        <taxon>Pyronema</taxon>
    </lineage>
</organism>
<keyword evidence="3" id="KW-1185">Reference proteome</keyword>
<reference evidence="2 3" key="1">
    <citation type="journal article" date="2013" name="PLoS Genet.">
        <title>The genome and development-dependent transcriptomes of Pyronema confluens: a window into fungal evolution.</title>
        <authorList>
            <person name="Traeger S."/>
            <person name="Altegoer F."/>
            <person name="Freitag M."/>
            <person name="Gabaldon T."/>
            <person name="Kempken F."/>
            <person name="Kumar A."/>
            <person name="Marcet-Houben M."/>
            <person name="Poggeler S."/>
            <person name="Stajich J.E."/>
            <person name="Nowrousian M."/>
        </authorList>
    </citation>
    <scope>NUCLEOTIDE SEQUENCE [LARGE SCALE GENOMIC DNA]</scope>
    <source>
        <strain evidence="3">CBS 100304</strain>
        <tissue evidence="2">Vegetative mycelium</tissue>
    </source>
</reference>
<feature type="compositionally biased region" description="Basic and acidic residues" evidence="1">
    <location>
        <begin position="92"/>
        <end position="104"/>
    </location>
</feature>
<gene>
    <name evidence="2" type="ORF">PCON_06494</name>
</gene>
<dbReference type="EMBL" id="HF935323">
    <property type="protein sequence ID" value="CCX06907.1"/>
    <property type="molecule type" value="Genomic_DNA"/>
</dbReference>
<proteinExistence type="predicted"/>
<feature type="region of interest" description="Disordered" evidence="1">
    <location>
        <begin position="14"/>
        <end position="34"/>
    </location>
</feature>
<name>U4KXL8_PYROM</name>
<evidence type="ECO:0000256" key="1">
    <source>
        <dbReference type="SAM" id="MobiDB-lite"/>
    </source>
</evidence>
<evidence type="ECO:0000313" key="3">
    <source>
        <dbReference type="Proteomes" id="UP000018144"/>
    </source>
</evidence>
<feature type="compositionally biased region" description="Low complexity" evidence="1">
    <location>
        <begin position="59"/>
        <end position="70"/>
    </location>
</feature>
<protein>
    <submittedName>
        <fullName evidence="2">Uncharacterized protein</fullName>
    </submittedName>
</protein>
<feature type="compositionally biased region" description="Low complexity" evidence="1">
    <location>
        <begin position="14"/>
        <end position="33"/>
    </location>
</feature>
<accession>U4KXL8</accession>